<dbReference type="PANTHER" id="PTHR13457:SF1">
    <property type="entry name" value="HEAT REPEAT-CONTAINING PROTEIN 1"/>
    <property type="match status" value="1"/>
</dbReference>
<keyword evidence="3" id="KW-0690">Ribosome biogenesis</keyword>
<keyword evidence="9" id="KW-1185">Reference proteome</keyword>
<evidence type="ECO:0000313" key="9">
    <source>
        <dbReference type="Proteomes" id="UP001141552"/>
    </source>
</evidence>
<keyword evidence="6" id="KW-0687">Ribonucleoprotein</keyword>
<evidence type="ECO:0000256" key="1">
    <source>
        <dbReference type="ARBA" id="ARBA00004604"/>
    </source>
</evidence>
<comment type="similarity">
    <text evidence="2">Belongs to the HEATR1/UTP10 family.</text>
</comment>
<organism evidence="8 9">
    <name type="scientific">Turnera subulata</name>
    <dbReference type="NCBI Taxonomy" id="218843"/>
    <lineage>
        <taxon>Eukaryota</taxon>
        <taxon>Viridiplantae</taxon>
        <taxon>Streptophyta</taxon>
        <taxon>Embryophyta</taxon>
        <taxon>Tracheophyta</taxon>
        <taxon>Spermatophyta</taxon>
        <taxon>Magnoliopsida</taxon>
        <taxon>eudicotyledons</taxon>
        <taxon>Gunneridae</taxon>
        <taxon>Pentapetalae</taxon>
        <taxon>rosids</taxon>
        <taxon>fabids</taxon>
        <taxon>Malpighiales</taxon>
        <taxon>Passifloraceae</taxon>
        <taxon>Turnera</taxon>
    </lineage>
</organism>
<keyword evidence="5" id="KW-0539">Nucleus</keyword>
<dbReference type="GO" id="GO:0032040">
    <property type="term" value="C:small-subunit processome"/>
    <property type="evidence" value="ECO:0007669"/>
    <property type="project" value="TreeGrafter"/>
</dbReference>
<dbReference type="InterPro" id="IPR056384">
    <property type="entry name" value="ARM_At3g06530"/>
</dbReference>
<dbReference type="OrthoDB" id="31183at2759"/>
<dbReference type="InterPro" id="IPR011989">
    <property type="entry name" value="ARM-like"/>
</dbReference>
<dbReference type="InterPro" id="IPR056473">
    <property type="entry name" value="HEAT_Utp10/HEAT1"/>
</dbReference>
<evidence type="ECO:0000259" key="7">
    <source>
        <dbReference type="SMART" id="SM01036"/>
    </source>
</evidence>
<dbReference type="InterPro" id="IPR022125">
    <property type="entry name" value="U3snoRNP10_N"/>
</dbReference>
<dbReference type="Pfam" id="PF24477">
    <property type="entry name" value="ARM_At3g06530"/>
    <property type="match status" value="1"/>
</dbReference>
<dbReference type="Pfam" id="PF08146">
    <property type="entry name" value="BP28CT"/>
    <property type="match status" value="1"/>
</dbReference>
<sequence length="2168" mass="241777">MATSIASQLQALRSAFQIEPEQPRKRPITRPSVLYDPREAADIDIDTIFGVALSGLEVLVSVDERFGNYKSDLFGHKTKELDRELLKEDENKHINSTISSFLRLLSGHLQLPAAIKTLEYLIRRYKVHVYNVEDLILCALPYHDSHAFVRIIQLVDTGNSKWKFLDGVKASGAVLPRNVIVQQCIRDMGVLEAVCTYASPTKKFLPTRPVVSFATAVVIEVLGSLTTVGDDVVKRVLPFVVSGLQPGAKGSSDHKAGALMIVGLLANKVALSPKLVKSLIRSVAEVAREDAKESTDLQLLRLSVLALVNLIQLQSVSTFPKIALQVLTETRDITGVLLGLSKVFKIDRFLATLLVSLVDNCSDDACLQALISIIETVPVRNIVNKVASKTLSSCLKMSQKNISSATVQSGSWAKKVLMVIRKNYPSELHQAVNTFLQDEKFRSKSEDAAAFEMLCATLDKNLDLSGSSSDSKILFSLHHPKAEVRRSALSGLKTCANLKTLAESQRLVNIRDAVLSQLRDDDLTVVQAALSLEGLSEVINASEFLEAFRHLLRRHISPAGPNSSAETALACNVAISFLKIAISSFCDHTDCSEKLAAMMLPLLLILPKTEKLNLKVLELAKGVKWSLFSDLPLVPAKEMKLQQEAVSFNLKIIDSLADKFAMQPYEYMPCMSNSCKDFDISKTLLFLVVMQSIQRSRNYDIYFALFQACFPTLKTEWEALPFAVEVSVKEFDKESDCEKFAKQLSDGDLMSLNKRILIFIFWRLLEVFQKTVDTDIMLGSNQSQAIDMLQKMFVFFATSQSKHIFKEHRLFLVTKCTKSPIKFLSGFFMDEDVPVPVQVESLQCLAFLCEHNDNGEFLSELLGNSSSLLVPLACNIQDLRVAAMGCIEGLCNLLHRVDYLSKKNGNNANWSHFLAEFLDLIVQQKRLILSDKQFLPSFLTSLLGSSSGSLLVPRVVEQRFDRSTREKVVSSILGSALQLSSFGKLMIISLLRGLGNTLVHVKGVRALLSQLLERRSQYHFELDRSSMKLSRTEVKILCLLLEICVAPSSHEGHDSEEYLLKALRVDGLPLEESAVFEPCVAVLQKLTTGFFSDLTTEKQGLMFRELVYLFRNANGNIQHAARDSVLRINVTSSTVVQTLEFLVKQDSRATCSALTKKKKKETKKAVACETSRNDCREGKTVLFSLNCLLDILVLKKDIANRESLIGPLFELLGKLCVDECLLVPNGDKQALDGSSQSLYRTVCDIEQTLLSILEDIISSLRMALPLKDDIANKINIKMLVKCAHSAKDGVIRNSVFSLLSSIAKVVPDMLLDHILDIFTIIGESTVTQNDSYSQRVTEDLTSAIVPCWLDKTDDRDKLFQIFVDVLPEVAEHRRLSIVVHLLRTMGESNSLASLLVQLFRSLNLRKGPLWFDDARASDSVASSLHIEWEYTFAVDLCDQYSCMIWLPSLVMLLQLIKADNLSSKHFLEWLFAAEFILNRLQDPGFTFKLDSGEDSDTIQCRTLSFLGVKGDPCNVLGVNGLNPYPGKILQEIMVLLATLLQLIDSRKKQVNVPFRIIKELKERMHVVLRTSTMSMTPAAYFRSIINLLGHSDGNVQKKALGLLGETIREHETTNAWHRGRVEILENSNTDLSHKNDSLIEPLNEMCQSIVRLIEDTMEESDNSLTLSAVSALEVLAQHFSSNYSIFSSCLRSITKGITSQNLAVSCSCLRTAGALINVLGPRALAELPLVMDNVIRISREIAPPSSSKESVIQAILVTLGAVIDKLGGFLNPYLEDLIRLLVLGLDYNSGSNKLKAKANEIRSLLTEKIPVRLALPPLLKIYSDAVKSGDSSVTVVFEMMTSMVGMMDRSSIGGYHGRIFDLCLHGLDLRCQSPASIENIDSVEKSILDATISLSMKLTESMFRPLFIRSIEWTESFSEESSGKHFATSDRAISFYRLVNRLAESHRSLFVPYFKYLVDGCVRHLAGSIDTESAGLNRKKKKAKIQEARINVEEENSALCRKSWHLRALVISALHKCFLHDTGSVKFLESSNFQVLLKPIVSQLVMEPPPLLQEHPHIPSVEEVDELLVACISQMAVTAGSDLLWKPLIHEVLLQTRSEKIRTRILGLRIVMRLLENLKEEYLVFLPETIPFLGELMEDMELPVKSLAQDVLMKMETMSGEDLRQYLG</sequence>
<keyword evidence="4" id="KW-0698">rRNA processing</keyword>
<dbReference type="PANTHER" id="PTHR13457">
    <property type="entry name" value="BAP28"/>
    <property type="match status" value="1"/>
</dbReference>
<dbReference type="GO" id="GO:0030686">
    <property type="term" value="C:90S preribosome"/>
    <property type="evidence" value="ECO:0007669"/>
    <property type="project" value="TreeGrafter"/>
</dbReference>
<evidence type="ECO:0000256" key="3">
    <source>
        <dbReference type="ARBA" id="ARBA00022517"/>
    </source>
</evidence>
<dbReference type="GO" id="GO:0034455">
    <property type="term" value="C:t-UTP complex"/>
    <property type="evidence" value="ECO:0007669"/>
    <property type="project" value="TreeGrafter"/>
</dbReference>
<dbReference type="GO" id="GO:0000462">
    <property type="term" value="P:maturation of SSU-rRNA from tricistronic rRNA transcript (SSU-rRNA, 5.8S rRNA, LSU-rRNA)"/>
    <property type="evidence" value="ECO:0007669"/>
    <property type="project" value="TreeGrafter"/>
</dbReference>
<dbReference type="SUPFAM" id="SSF48371">
    <property type="entry name" value="ARM repeat"/>
    <property type="match status" value="2"/>
</dbReference>
<dbReference type="Pfam" id="PF23243">
    <property type="entry name" value="HEAT_HEATR1"/>
    <property type="match status" value="1"/>
</dbReference>
<comment type="caution">
    <text evidence="8">The sequence shown here is derived from an EMBL/GenBank/DDBJ whole genome shotgun (WGS) entry which is preliminary data.</text>
</comment>
<name>A0A9Q0FZC2_9ROSI</name>
<reference evidence="8" key="1">
    <citation type="submission" date="2022-02" db="EMBL/GenBank/DDBJ databases">
        <authorList>
            <person name="Henning P.M."/>
            <person name="McCubbin A.G."/>
            <person name="Shore J.S."/>
        </authorList>
    </citation>
    <scope>NUCLEOTIDE SEQUENCE</scope>
    <source>
        <strain evidence="8">F60SS</strain>
        <tissue evidence="8">Leaves</tissue>
    </source>
</reference>
<protein>
    <recommendedName>
        <fullName evidence="7">BP28 C-terminal domain-containing protein</fullName>
    </recommendedName>
</protein>
<reference evidence="8" key="2">
    <citation type="journal article" date="2023" name="Plants (Basel)">
        <title>Annotation of the Turnera subulata (Passifloraceae) Draft Genome Reveals the S-Locus Evolved after the Divergence of Turneroideae from Passifloroideae in a Stepwise Manner.</title>
        <authorList>
            <person name="Henning P.M."/>
            <person name="Roalson E.H."/>
            <person name="Mir W."/>
            <person name="McCubbin A.G."/>
            <person name="Shore J.S."/>
        </authorList>
    </citation>
    <scope>NUCLEOTIDE SEQUENCE</scope>
    <source>
        <strain evidence="8">F60SS</strain>
    </source>
</reference>
<dbReference type="Pfam" id="PF12397">
    <property type="entry name" value="U3snoRNP10"/>
    <property type="match status" value="1"/>
</dbReference>
<dbReference type="Gene3D" id="1.25.10.10">
    <property type="entry name" value="Leucine-rich Repeat Variant"/>
    <property type="match status" value="2"/>
</dbReference>
<dbReference type="GO" id="GO:0045943">
    <property type="term" value="P:positive regulation of transcription by RNA polymerase I"/>
    <property type="evidence" value="ECO:0007669"/>
    <property type="project" value="TreeGrafter"/>
</dbReference>
<evidence type="ECO:0000256" key="5">
    <source>
        <dbReference type="ARBA" id="ARBA00023242"/>
    </source>
</evidence>
<dbReference type="Proteomes" id="UP001141552">
    <property type="component" value="Unassembled WGS sequence"/>
</dbReference>
<evidence type="ECO:0000313" key="8">
    <source>
        <dbReference type="EMBL" id="KAJ4840356.1"/>
    </source>
</evidence>
<accession>A0A9Q0FZC2</accession>
<gene>
    <name evidence="8" type="ORF">Tsubulata_007625</name>
</gene>
<feature type="domain" description="BP28 C-terminal" evidence="7">
    <location>
        <begin position="1849"/>
        <end position="2025"/>
    </location>
</feature>
<dbReference type="EMBL" id="JAKUCV010003057">
    <property type="protein sequence ID" value="KAJ4840356.1"/>
    <property type="molecule type" value="Genomic_DNA"/>
</dbReference>
<evidence type="ECO:0000256" key="2">
    <source>
        <dbReference type="ARBA" id="ARBA00010559"/>
    </source>
</evidence>
<dbReference type="GO" id="GO:0030515">
    <property type="term" value="F:snoRNA binding"/>
    <property type="evidence" value="ECO:0007669"/>
    <property type="project" value="TreeGrafter"/>
</dbReference>
<dbReference type="SMART" id="SM01036">
    <property type="entry name" value="BP28CT"/>
    <property type="match status" value="1"/>
</dbReference>
<evidence type="ECO:0000256" key="4">
    <source>
        <dbReference type="ARBA" id="ARBA00022552"/>
    </source>
</evidence>
<dbReference type="InterPro" id="IPR016024">
    <property type="entry name" value="ARM-type_fold"/>
</dbReference>
<evidence type="ECO:0000256" key="6">
    <source>
        <dbReference type="ARBA" id="ARBA00023274"/>
    </source>
</evidence>
<proteinExistence type="inferred from homology"/>
<dbReference type="InterPro" id="IPR012954">
    <property type="entry name" value="BP28_C_dom"/>
</dbReference>
<comment type="subcellular location">
    <subcellularLocation>
        <location evidence="1">Nucleus</location>
        <location evidence="1">Nucleolus</location>
    </subcellularLocation>
</comment>
<dbReference type="InterPro" id="IPR040191">
    <property type="entry name" value="UTP10"/>
</dbReference>